<keyword evidence="1" id="KW-0812">Transmembrane</keyword>
<name>A0ABS0ZHC9_9STRE</name>
<keyword evidence="1" id="KW-1133">Transmembrane helix</keyword>
<feature type="transmembrane region" description="Helical" evidence="1">
    <location>
        <begin position="366"/>
        <end position="387"/>
    </location>
</feature>
<comment type="caution">
    <text evidence="2">The sequence shown here is derived from an EMBL/GenBank/DDBJ whole genome shotgun (WGS) entry which is preliminary data.</text>
</comment>
<keyword evidence="1" id="KW-0472">Membrane</keyword>
<feature type="transmembrane region" description="Helical" evidence="1">
    <location>
        <begin position="20"/>
        <end position="38"/>
    </location>
</feature>
<feature type="transmembrane region" description="Helical" evidence="1">
    <location>
        <begin position="550"/>
        <end position="568"/>
    </location>
</feature>
<feature type="transmembrane region" description="Helical" evidence="1">
    <location>
        <begin position="342"/>
        <end position="359"/>
    </location>
</feature>
<proteinExistence type="predicted"/>
<reference evidence="2 3" key="1">
    <citation type="journal article" date="2021" name="Int. J. Syst. Evol. Microbiol.">
        <title>Streptococcus vicugnae sp. nov., isolated from faeces of alpacas (Vicugna pacos) and cattle (Bos taurus), Streptococcus zalophi sp. nov., and Streptococcus pacificus sp. nov., isolated from respiratory tract of California sea lions (Zalophus californianus).</title>
        <authorList>
            <person name="Volokhov D.V."/>
            <person name="Zagorodnyaya T.A."/>
            <person name="Shen Z."/>
            <person name="Blom J."/>
            <person name="Furtak V.A."/>
            <person name="Eisenberg T."/>
            <person name="Fan P."/>
            <person name="Jeong K.C."/>
            <person name="Gao Y."/>
            <person name="Zhang S."/>
            <person name="Amselle M."/>
        </authorList>
    </citation>
    <scope>NUCLEOTIDE SEQUENCE [LARGE SCALE GENOMIC DNA]</scope>
    <source>
        <strain evidence="2 3">CSL7591</strain>
    </source>
</reference>
<feature type="transmembrane region" description="Helical" evidence="1">
    <location>
        <begin position="102"/>
        <end position="124"/>
    </location>
</feature>
<feature type="transmembrane region" description="Helical" evidence="1">
    <location>
        <begin position="217"/>
        <end position="240"/>
    </location>
</feature>
<organism evidence="2 3">
    <name type="scientific">Streptococcus pacificus</name>
    <dbReference type="NCBI Taxonomy" id="2740577"/>
    <lineage>
        <taxon>Bacteria</taxon>
        <taxon>Bacillati</taxon>
        <taxon>Bacillota</taxon>
        <taxon>Bacilli</taxon>
        <taxon>Lactobacillales</taxon>
        <taxon>Streptococcaceae</taxon>
        <taxon>Streptococcus</taxon>
    </lineage>
</organism>
<evidence type="ECO:0000313" key="3">
    <source>
        <dbReference type="Proteomes" id="UP000653045"/>
    </source>
</evidence>
<dbReference type="Proteomes" id="UP000653045">
    <property type="component" value="Unassembled WGS sequence"/>
</dbReference>
<evidence type="ECO:0000313" key="2">
    <source>
        <dbReference type="EMBL" id="MBJ8325407.1"/>
    </source>
</evidence>
<feature type="transmembrane region" description="Helical" evidence="1">
    <location>
        <begin position="136"/>
        <end position="166"/>
    </location>
</feature>
<dbReference type="EMBL" id="JAENBO010000001">
    <property type="protein sequence ID" value="MBJ8325407.1"/>
    <property type="molecule type" value="Genomic_DNA"/>
</dbReference>
<sequence>MIDKKINALVQSNKKVYLSLFLWSLLFTIISVVAINVSNPPYDYQFHMIRIIGLADSLKNGDFLPNLNHIFAYGTGYASNMFYGSWQLYLPALVMIIFNNPITSYTSFAAFSILLTSFSTYFSFEKMIKDRYKSFLIALITPCFFPIFGFGMTYVVFLVPLLFYAIYKVIYLDKNNPVFLGVVIAILVQTHTLSTLILGFISLVFVLFNVKRLTLRYFLSFSLSLILAIFLSSGYIFQYIEQVKSQHFYFSWTTRDFPVARELLFNLDNGFNSGFSSLKSNYDLLLKVFFIYFIIKFKSLKNISKTVLLTILIVYLSMTKILPWYGSLRYTFLGTLQYTERLYFFLPILLLMVIGIELHSKFLKPLLISVVAFYLLIPIFKMSVWHYSSSMLRMKDNSDRITQMYHHSNSQFASPSGDEYYTLDINHDNVRNPNFGNFSQVNNVLITNVSKKYNRLEFDYKIINEDQEASVILPKIWYKGYRADYSNNGKGSQPYLDKRNRTDDEINQMKKLSMPYVSSQKVLNDGKIKLSFQKSGHVSIFYKKTTVQKIGYGLELMSWTFLIVIVYLKRIKYNSYFND</sequence>
<evidence type="ECO:0000256" key="1">
    <source>
        <dbReference type="SAM" id="Phobius"/>
    </source>
</evidence>
<feature type="transmembrane region" description="Helical" evidence="1">
    <location>
        <begin position="178"/>
        <end position="210"/>
    </location>
</feature>
<gene>
    <name evidence="2" type="ORF">JHK62_01770</name>
</gene>
<feature type="transmembrane region" description="Helical" evidence="1">
    <location>
        <begin position="307"/>
        <end position="326"/>
    </location>
</feature>
<evidence type="ECO:0008006" key="4">
    <source>
        <dbReference type="Google" id="ProtNLM"/>
    </source>
</evidence>
<dbReference type="RefSeq" id="WP_199574963.1">
    <property type="nucleotide sequence ID" value="NZ_JAENBO010000001.1"/>
</dbReference>
<protein>
    <recommendedName>
        <fullName evidence="4">YfhO family protein</fullName>
    </recommendedName>
</protein>
<keyword evidence="3" id="KW-1185">Reference proteome</keyword>
<accession>A0ABS0ZHC9</accession>